<dbReference type="Proteomes" id="UP000198748">
    <property type="component" value="Unassembled WGS sequence"/>
</dbReference>
<dbReference type="EMBL" id="FNAN01000011">
    <property type="protein sequence ID" value="SDF62819.1"/>
    <property type="molecule type" value="Genomic_DNA"/>
</dbReference>
<evidence type="ECO:0000256" key="1">
    <source>
        <dbReference type="SAM" id="MobiDB-lite"/>
    </source>
</evidence>
<accession>A0A1G7MNX6</accession>
<proteinExistence type="predicted"/>
<dbReference type="Gene3D" id="3.60.10.10">
    <property type="entry name" value="Endonuclease/exonuclease/phosphatase"/>
    <property type="match status" value="1"/>
</dbReference>
<gene>
    <name evidence="2" type="ORF">SAMN04487996_111318</name>
</gene>
<dbReference type="SUPFAM" id="SSF56219">
    <property type="entry name" value="DNase I-like"/>
    <property type="match status" value="1"/>
</dbReference>
<evidence type="ECO:0000313" key="3">
    <source>
        <dbReference type="Proteomes" id="UP000198748"/>
    </source>
</evidence>
<keyword evidence="2" id="KW-0378">Hydrolase</keyword>
<protein>
    <submittedName>
        <fullName evidence="2">Endonuclease/Exonuclease/phosphatase family protein</fullName>
    </submittedName>
</protein>
<evidence type="ECO:0000313" key="2">
    <source>
        <dbReference type="EMBL" id="SDF62819.1"/>
    </source>
</evidence>
<dbReference type="GO" id="GO:0004527">
    <property type="term" value="F:exonuclease activity"/>
    <property type="evidence" value="ECO:0007669"/>
    <property type="project" value="UniProtKB-KW"/>
</dbReference>
<keyword evidence="2" id="KW-0540">Nuclease</keyword>
<dbReference type="STRING" id="659014.SAMN04487996_111318"/>
<dbReference type="RefSeq" id="WP_218132930.1">
    <property type="nucleotide sequence ID" value="NZ_FNAN01000011.1"/>
</dbReference>
<organism evidence="2 3">
    <name type="scientific">Dyadobacter soli</name>
    <dbReference type="NCBI Taxonomy" id="659014"/>
    <lineage>
        <taxon>Bacteria</taxon>
        <taxon>Pseudomonadati</taxon>
        <taxon>Bacteroidota</taxon>
        <taxon>Cytophagia</taxon>
        <taxon>Cytophagales</taxon>
        <taxon>Spirosomataceae</taxon>
        <taxon>Dyadobacter</taxon>
    </lineage>
</organism>
<dbReference type="PANTHER" id="PTHR11371:SF31">
    <property type="entry name" value="EXTRACELLULAR NUCLEASE"/>
    <property type="match status" value="1"/>
</dbReference>
<keyword evidence="2" id="KW-0255">Endonuclease</keyword>
<feature type="region of interest" description="Disordered" evidence="1">
    <location>
        <begin position="360"/>
        <end position="382"/>
    </location>
</feature>
<keyword evidence="2" id="KW-0269">Exonuclease</keyword>
<dbReference type="PANTHER" id="PTHR11371">
    <property type="entry name" value="DEOXYRIBONUCLEASE"/>
    <property type="match status" value="1"/>
</dbReference>
<dbReference type="GO" id="GO:0004519">
    <property type="term" value="F:endonuclease activity"/>
    <property type="evidence" value="ECO:0007669"/>
    <property type="project" value="UniProtKB-KW"/>
</dbReference>
<dbReference type="CDD" id="cd10283">
    <property type="entry name" value="MnuA_DNase1-like"/>
    <property type="match status" value="1"/>
</dbReference>
<dbReference type="InterPro" id="IPR036691">
    <property type="entry name" value="Endo/exonu/phosph_ase_sf"/>
</dbReference>
<reference evidence="3" key="1">
    <citation type="submission" date="2016-10" db="EMBL/GenBank/DDBJ databases">
        <authorList>
            <person name="Varghese N."/>
            <person name="Submissions S."/>
        </authorList>
    </citation>
    <scope>NUCLEOTIDE SEQUENCE [LARGE SCALE GENOMIC DNA]</scope>
    <source>
        <strain evidence="3">DSM 25329</strain>
    </source>
</reference>
<sequence>MPFYQDIQTNTSEGIRTVDRLLKLREQLKREIPQKDLESNLLLATWNIREFGTPKYGGRRPEALYYIAEIISKFNLVAVQEVRKDLKALKELMKILGSNWEYIVTDVTEGKQGNEERLAFVFDSRKVKFGGLAGEMVLPPMETKDPDTKQTIYTPSKQLVRTPFMCGFKAGWTDFVLTTVHILYGESAADDPNRIEEIRNLATAMASKAKGQYEWSPNLVLLGDFNIFSKTDQTMTAITDAGFIVPQEIQALPGSNAPKNKFYDQIAFMVRENRFETTGKAGVLDFFETVYRKQDEALYESVMGDDYHTDSKGNPRKDKTGYYKTYYRTFQMSDHLPMWVEIKIDHTDAYLRYRAVPPQEDDQVVDAPAKNAAGGKTSKKPS</sequence>
<name>A0A1G7MNX6_9BACT</name>
<keyword evidence="3" id="KW-1185">Reference proteome</keyword>
<dbReference type="AlphaFoldDB" id="A0A1G7MNX6"/>